<evidence type="ECO:0000256" key="3">
    <source>
        <dbReference type="SAM" id="SignalP"/>
    </source>
</evidence>
<dbReference type="Gene3D" id="2.40.160.50">
    <property type="entry name" value="membrane protein fhac: a member of the omp85/tpsb transporter family"/>
    <property type="match status" value="1"/>
</dbReference>
<name>A0A3Q9IU03_9BACT</name>
<feature type="domain" description="Bacterial surface antigen (D15)" evidence="4">
    <location>
        <begin position="126"/>
        <end position="390"/>
    </location>
</feature>
<dbReference type="OrthoDB" id="9771071at2"/>
<keyword evidence="2" id="KW-0472">Membrane</keyword>
<accession>A0A3Q9IU03</accession>
<dbReference type="AlphaFoldDB" id="A0A3Q9IU03"/>
<evidence type="ECO:0000313" key="6">
    <source>
        <dbReference type="Proteomes" id="UP000270673"/>
    </source>
</evidence>
<feature type="chain" id="PRO_5018602215" description="Bacterial surface antigen (D15) domain-containing protein" evidence="3">
    <location>
        <begin position="25"/>
        <end position="390"/>
    </location>
</feature>
<dbReference type="GO" id="GO:0019867">
    <property type="term" value="C:outer membrane"/>
    <property type="evidence" value="ECO:0007669"/>
    <property type="project" value="InterPro"/>
</dbReference>
<keyword evidence="3" id="KW-0732">Signal</keyword>
<dbReference type="KEGG" id="buy:D8S85_10935"/>
<gene>
    <name evidence="5" type="ORF">D8S85_10935</name>
</gene>
<evidence type="ECO:0000259" key="4">
    <source>
        <dbReference type="Pfam" id="PF01103"/>
    </source>
</evidence>
<dbReference type="RefSeq" id="WP_106625076.1">
    <property type="nucleotide sequence ID" value="NZ_CP032819.1"/>
</dbReference>
<dbReference type="InterPro" id="IPR000184">
    <property type="entry name" value="Bac_surfAg_D15"/>
</dbReference>
<comment type="subcellular location">
    <subcellularLocation>
        <location evidence="1">Membrane</location>
    </subcellularLocation>
</comment>
<feature type="signal peptide" evidence="3">
    <location>
        <begin position="1"/>
        <end position="24"/>
    </location>
</feature>
<protein>
    <recommendedName>
        <fullName evidence="4">Bacterial surface antigen (D15) domain-containing protein</fullName>
    </recommendedName>
</protein>
<proteinExistence type="predicted"/>
<keyword evidence="6" id="KW-1185">Reference proteome</keyword>
<evidence type="ECO:0000256" key="2">
    <source>
        <dbReference type="ARBA" id="ARBA00023136"/>
    </source>
</evidence>
<sequence>MVRRTIYALSLCILLFIPFHGSMAENLTTRDSLKNTTDTLKDGFFHRFYRYFQQSNKVHEEKKFDFSVIGGPHFSSDTKLGLGVVASGLYRIDREDKSISPSNISLYGDITTTGFYLLGIRGNTIFPKDRFRANINMYFFSFPSQYWGIGYDNAKDKDHYTDYKRLEQQVKVDFLCRLAPNLYAGVNLMFRNVAVKDFDDISFLNGEKKNVVSFGPGLVISYDSRDFIPNPAKGFFAQFEQQFFPGFLGNDYDFKRTSIDFRYYQRMWKGAILASQVQGIFNYGDTPWSMVALMGGAYSMRGYYEGRYRDNDLIQFQVEYRQKIYNRHGMVVWGGAGNVFPDMDKFKWKQTLPTYGIGYRWEFKNRVNVRLDYGFGKGVSAFYFGINEAF</sequence>
<organism evidence="5 6">
    <name type="scientific">Butyricimonas faecalis</name>
    <dbReference type="NCBI Taxonomy" id="2093856"/>
    <lineage>
        <taxon>Bacteria</taxon>
        <taxon>Pseudomonadati</taxon>
        <taxon>Bacteroidota</taxon>
        <taxon>Bacteroidia</taxon>
        <taxon>Bacteroidales</taxon>
        <taxon>Odoribacteraceae</taxon>
        <taxon>Butyricimonas</taxon>
    </lineage>
</organism>
<dbReference type="EMBL" id="CP032819">
    <property type="protein sequence ID" value="AZS31994.1"/>
    <property type="molecule type" value="Genomic_DNA"/>
</dbReference>
<reference evidence="5 6" key="1">
    <citation type="submission" date="2018-10" db="EMBL/GenBank/DDBJ databases">
        <title>Butyricimonas faecalis sp. nov., isolated from human faeces and emended description of the genus Butyricimonas.</title>
        <authorList>
            <person name="Le Roy T."/>
            <person name="Van der Smissen P."/>
            <person name="Paquot A."/>
            <person name="Delzenne N."/>
            <person name="Muccioli G."/>
            <person name="Collet J.-F."/>
            <person name="Cani P.D."/>
        </authorList>
    </citation>
    <scope>NUCLEOTIDE SEQUENCE [LARGE SCALE GENOMIC DNA]</scope>
    <source>
        <strain evidence="5 6">H184</strain>
    </source>
</reference>
<evidence type="ECO:0000313" key="5">
    <source>
        <dbReference type="EMBL" id="AZS31994.1"/>
    </source>
</evidence>
<evidence type="ECO:0000256" key="1">
    <source>
        <dbReference type="ARBA" id="ARBA00004370"/>
    </source>
</evidence>
<dbReference type="Pfam" id="PF01103">
    <property type="entry name" value="Omp85"/>
    <property type="match status" value="1"/>
</dbReference>
<dbReference type="Proteomes" id="UP000270673">
    <property type="component" value="Chromosome"/>
</dbReference>